<organism evidence="3">
    <name type="scientific">Salvia splendens</name>
    <name type="common">Scarlet sage</name>
    <dbReference type="NCBI Taxonomy" id="180675"/>
    <lineage>
        <taxon>Eukaryota</taxon>
        <taxon>Viridiplantae</taxon>
        <taxon>Streptophyta</taxon>
        <taxon>Embryophyta</taxon>
        <taxon>Tracheophyta</taxon>
        <taxon>Spermatophyta</taxon>
        <taxon>Magnoliopsida</taxon>
        <taxon>eudicotyledons</taxon>
        <taxon>Gunneridae</taxon>
        <taxon>Pentapetalae</taxon>
        <taxon>asterids</taxon>
        <taxon>lamiids</taxon>
        <taxon>Lamiales</taxon>
        <taxon>Lamiaceae</taxon>
        <taxon>Nepetoideae</taxon>
        <taxon>Mentheae</taxon>
        <taxon>Salviinae</taxon>
        <taxon>Salvia</taxon>
        <taxon>Salvia subgen. Calosphace</taxon>
        <taxon>core Calosphace</taxon>
    </lineage>
</organism>
<comment type="similarity">
    <text evidence="1">Belongs to the ARG7 family.</text>
</comment>
<feature type="region of interest" description="Disordered" evidence="2">
    <location>
        <begin position="85"/>
        <end position="126"/>
    </location>
</feature>
<keyword evidence="4" id="KW-1185">Reference proteome</keyword>
<reference evidence="3" key="1">
    <citation type="submission" date="2018-01" db="EMBL/GenBank/DDBJ databases">
        <authorList>
            <person name="Mao J.F."/>
        </authorList>
    </citation>
    <scope>NUCLEOTIDE SEQUENCE</scope>
    <source>
        <strain evidence="3">Huo1</strain>
        <tissue evidence="3">Leaf</tissue>
    </source>
</reference>
<comment type="caution">
    <text evidence="3">The sequence shown here is derived from an EMBL/GenBank/DDBJ whole genome shotgun (WGS) entry which is preliminary data.</text>
</comment>
<protein>
    <recommendedName>
        <fullName evidence="5">SAUR family protein</fullName>
    </recommendedName>
</protein>
<accession>A0A8X8Z4F8</accession>
<dbReference type="InterPro" id="IPR003676">
    <property type="entry name" value="SAUR_fam"/>
</dbReference>
<dbReference type="AlphaFoldDB" id="A0A8X8Z4F8"/>
<name>A0A8X8Z4F8_SALSN</name>
<evidence type="ECO:0008006" key="5">
    <source>
        <dbReference type="Google" id="ProtNLM"/>
    </source>
</evidence>
<evidence type="ECO:0000313" key="3">
    <source>
        <dbReference type="EMBL" id="KAG6390797.1"/>
    </source>
</evidence>
<dbReference type="Proteomes" id="UP000298416">
    <property type="component" value="Unassembled WGS sequence"/>
</dbReference>
<evidence type="ECO:0000256" key="2">
    <source>
        <dbReference type="SAM" id="MobiDB-lite"/>
    </source>
</evidence>
<reference evidence="3" key="2">
    <citation type="submission" date="2020-08" db="EMBL/GenBank/DDBJ databases">
        <title>Plant Genome Project.</title>
        <authorList>
            <person name="Zhang R.-G."/>
        </authorList>
    </citation>
    <scope>NUCLEOTIDE SEQUENCE</scope>
    <source>
        <strain evidence="3">Huo1</strain>
        <tissue evidence="3">Leaf</tissue>
    </source>
</reference>
<proteinExistence type="inferred from homology"/>
<dbReference type="GO" id="GO:0009733">
    <property type="term" value="P:response to auxin"/>
    <property type="evidence" value="ECO:0007669"/>
    <property type="project" value="InterPro"/>
</dbReference>
<dbReference type="PANTHER" id="PTHR31175:SF82">
    <property type="entry name" value="AUXIN-RESPONSIVE PROTEIN SAUR65"/>
    <property type="match status" value="1"/>
</dbReference>
<dbReference type="PANTHER" id="PTHR31175">
    <property type="entry name" value="AUXIN-RESPONSIVE FAMILY PROTEIN"/>
    <property type="match status" value="1"/>
</dbReference>
<sequence>MAEGWDPLSECESVLSFDAPLETLIVPDTPPEVIERWEIDVVVDCYHRSGHRRWFAGVDGSEVVHESELPPPACFFDGSEIQPPSEGFDWSERQPPAEGFDGSEPSLPCDESGPQPASSSKMKGSSKKLSKIVGKWIRRGHFVVYSKDNTPSLVPLRYLNHPIFRVLLEMAEEEYGLTVHGLLQIPCDKEFVTFILSMLGKNTNYNVDKAVLSISRFQANYSFL</sequence>
<evidence type="ECO:0000256" key="1">
    <source>
        <dbReference type="ARBA" id="ARBA00006974"/>
    </source>
</evidence>
<dbReference type="EMBL" id="PNBA02000019">
    <property type="protein sequence ID" value="KAG6390797.1"/>
    <property type="molecule type" value="Genomic_DNA"/>
</dbReference>
<dbReference type="Pfam" id="PF02519">
    <property type="entry name" value="Auxin_inducible"/>
    <property type="match status" value="1"/>
</dbReference>
<gene>
    <name evidence="3" type="ORF">SASPL_148542</name>
</gene>
<evidence type="ECO:0000313" key="4">
    <source>
        <dbReference type="Proteomes" id="UP000298416"/>
    </source>
</evidence>